<organism evidence="2 3">
    <name type="scientific">Escherichia phage vB_EcoM_PHB05</name>
    <dbReference type="NCBI Taxonomy" id="2041347"/>
    <lineage>
        <taxon>Viruses</taxon>
        <taxon>Duplodnaviria</taxon>
        <taxon>Heunggongvirae</taxon>
        <taxon>Uroviricota</taxon>
        <taxon>Caudoviricetes</taxon>
        <taxon>Stephanstirmvirinae</taxon>
        <taxon>Justusliebigvirus</taxon>
        <taxon>Justusliebigvirus PHB05</taxon>
    </lineage>
</organism>
<dbReference type="RefSeq" id="YP_009984496.1">
    <property type="nucleotide sequence ID" value="NC_052652.1"/>
</dbReference>
<keyword evidence="3" id="KW-1185">Reference proteome</keyword>
<dbReference type="Pfam" id="PF22479">
    <property type="entry name" value="Pam3_gp18"/>
    <property type="match status" value="1"/>
</dbReference>
<evidence type="ECO:0000313" key="3">
    <source>
        <dbReference type="Proteomes" id="UP000230824"/>
    </source>
</evidence>
<accession>A0A291LA99</accession>
<sequence>MAISSYSRVSRSTSNSGYNAVFIDQKLGYSSWYLPTEQYPDQTYTVTLDGVDYDIRLRWNTRDQAWQMQLGLSGDNPSVTFKVTNGLDLLEPYKYIESVPDGQLYLVDTVKINGRPNYYDTGVDKRFALVYIDALPYQA</sequence>
<dbReference type="EMBL" id="MF805809">
    <property type="protein sequence ID" value="ATI15870.1"/>
    <property type="molecule type" value="Genomic_DNA"/>
</dbReference>
<proteinExistence type="predicted"/>
<evidence type="ECO:0000313" key="2">
    <source>
        <dbReference type="EMBL" id="ATI15870.1"/>
    </source>
</evidence>
<dbReference type="KEGG" id="vg:62611840"/>
<name>A0A291LA99_9CAUD</name>
<protein>
    <recommendedName>
        <fullName evidence="1">Cyanophage baseplate Pam3 plug gp18 domain-containing protein</fullName>
    </recommendedName>
</protein>
<dbReference type="GeneID" id="62611840"/>
<reference evidence="2 3" key="1">
    <citation type="submission" date="2017-09" db="EMBL/GenBank/DDBJ databases">
        <title>Phage vB_EcoM_PHB05 against multidrug-resistant shiga toxin-producing Escherichia.</title>
        <authorList>
            <person name="Chen Y."/>
            <person name="Song J."/>
            <person name="Wu B."/>
        </authorList>
    </citation>
    <scope>NUCLEOTIDE SEQUENCE [LARGE SCALE GENOMIC DNA]</scope>
    <source>
        <strain evidence="2">Wastewater</strain>
    </source>
</reference>
<dbReference type="Proteomes" id="UP000230824">
    <property type="component" value="Segment"/>
</dbReference>
<feature type="domain" description="Cyanophage baseplate Pam3 plug gp18" evidence="1">
    <location>
        <begin position="33"/>
        <end position="133"/>
    </location>
</feature>
<dbReference type="InterPro" id="IPR054252">
    <property type="entry name" value="Pam3_gp18"/>
</dbReference>
<evidence type="ECO:0000259" key="1">
    <source>
        <dbReference type="Pfam" id="PF22479"/>
    </source>
</evidence>